<dbReference type="GO" id="GO:0097504">
    <property type="term" value="C:Gemini of Cajal bodies"/>
    <property type="evidence" value="ECO:0007669"/>
    <property type="project" value="UniProtKB-SubCell"/>
</dbReference>
<name>A0A914LVM6_MELIC</name>
<accession>A0A914LVM6</accession>
<evidence type="ECO:0000256" key="2">
    <source>
        <dbReference type="ARBA" id="ARBA00004408"/>
    </source>
</evidence>
<evidence type="ECO:0000256" key="3">
    <source>
        <dbReference type="ARBA" id="ARBA00005371"/>
    </source>
</evidence>
<evidence type="ECO:0000313" key="10">
    <source>
        <dbReference type="Proteomes" id="UP000887563"/>
    </source>
</evidence>
<organism evidence="10 11">
    <name type="scientific">Meloidogyne incognita</name>
    <name type="common">Southern root-knot nematode worm</name>
    <name type="synonym">Oxyuris incognita</name>
    <dbReference type="NCBI Taxonomy" id="6306"/>
    <lineage>
        <taxon>Eukaryota</taxon>
        <taxon>Metazoa</taxon>
        <taxon>Ecdysozoa</taxon>
        <taxon>Nematoda</taxon>
        <taxon>Chromadorea</taxon>
        <taxon>Rhabditida</taxon>
        <taxon>Tylenchina</taxon>
        <taxon>Tylenchomorpha</taxon>
        <taxon>Tylenchoidea</taxon>
        <taxon>Meloidogynidae</taxon>
        <taxon>Meloidogyninae</taxon>
        <taxon>Meloidogyne</taxon>
        <taxon>Meloidogyne incognita group</taxon>
    </lineage>
</organism>
<dbReference type="GO" id="GO:0003723">
    <property type="term" value="F:RNA binding"/>
    <property type="evidence" value="ECO:0007669"/>
    <property type="project" value="InterPro"/>
</dbReference>
<dbReference type="Pfam" id="PF20636">
    <property type="entry name" value="SMN_G2-BD"/>
    <property type="match status" value="1"/>
</dbReference>
<evidence type="ECO:0000256" key="1">
    <source>
        <dbReference type="ARBA" id="ARBA00004216"/>
    </source>
</evidence>
<keyword evidence="4" id="KW-0507">mRNA processing</keyword>
<dbReference type="InterPro" id="IPR040424">
    <property type="entry name" value="Smn1"/>
</dbReference>
<feature type="compositionally biased region" description="Basic and acidic residues" evidence="8">
    <location>
        <begin position="131"/>
        <end position="143"/>
    </location>
</feature>
<dbReference type="Pfam" id="PF06003">
    <property type="entry name" value="SMN_Tudor"/>
    <property type="match status" value="1"/>
</dbReference>
<dbReference type="PANTHER" id="PTHR39267">
    <property type="entry name" value="SURVIVAL MOTOR NEURON-LIKE PROTEIN 1"/>
    <property type="match status" value="1"/>
</dbReference>
<dbReference type="GO" id="GO:0006397">
    <property type="term" value="P:mRNA processing"/>
    <property type="evidence" value="ECO:0007669"/>
    <property type="project" value="UniProtKB-KW"/>
</dbReference>
<evidence type="ECO:0000256" key="7">
    <source>
        <dbReference type="ARBA" id="ARBA00034695"/>
    </source>
</evidence>
<evidence type="ECO:0000256" key="8">
    <source>
        <dbReference type="SAM" id="MobiDB-lite"/>
    </source>
</evidence>
<dbReference type="CDD" id="cd21182">
    <property type="entry name" value="Tudor_SMN_SPF30-like"/>
    <property type="match status" value="1"/>
</dbReference>
<comment type="subcellular location">
    <subcellularLocation>
        <location evidence="1">Cytoplasm</location>
        <location evidence="1">Myofibril</location>
        <location evidence="1">Sarcomere</location>
        <location evidence="1">Z line</location>
    </subcellularLocation>
    <subcellularLocation>
        <location evidence="2">Nucleus</location>
        <location evidence="2">Cajal body</location>
    </subcellularLocation>
    <subcellularLocation>
        <location evidence="7">Nucleus</location>
        <location evidence="7">Gem</location>
    </subcellularLocation>
</comment>
<dbReference type="GO" id="GO:0008380">
    <property type="term" value="P:RNA splicing"/>
    <property type="evidence" value="ECO:0007669"/>
    <property type="project" value="UniProtKB-KW"/>
</dbReference>
<dbReference type="GO" id="GO:0030018">
    <property type="term" value="C:Z disc"/>
    <property type="evidence" value="ECO:0007669"/>
    <property type="project" value="UniProtKB-SubCell"/>
</dbReference>
<dbReference type="PANTHER" id="PTHR39267:SF1">
    <property type="entry name" value="SURVIVAL MOTOR NEURON PROTEIN"/>
    <property type="match status" value="1"/>
</dbReference>
<evidence type="ECO:0000259" key="9">
    <source>
        <dbReference type="PROSITE" id="PS50304"/>
    </source>
</evidence>
<evidence type="ECO:0000313" key="11">
    <source>
        <dbReference type="WBParaSite" id="Minc3s00834g17906"/>
    </source>
</evidence>
<evidence type="ECO:0000256" key="6">
    <source>
        <dbReference type="ARBA" id="ARBA00023242"/>
    </source>
</evidence>
<comment type="similarity">
    <text evidence="3">Belongs to the SMN family.</text>
</comment>
<dbReference type="AlphaFoldDB" id="A0A914LVM6"/>
<sequence length="259" mass="28827">MSTSSDSSGAVLYTRKEVSVHDEVWDDTELIKMYEKSTAKTYEKLQNNFNNKNNTSKNSGSKIKWKIGDHCMAPYEDDGRWYPAKIESINIAKGNCLVIFDGYNTKATVKLDSLMTEEDVEWVSDEADQEENGRKKSDDKTTDLEPPSTTKNNGKTNKANIGSIFPTTDLEPPSTTKNNGKTNKANIGSIFPIPDLCPPPPDYLINKVSAAGTDREALTNALMSWYMAGYHTGFYQGLMAQRTENPKNPTSGTKKNEKI</sequence>
<dbReference type="SUPFAM" id="SSF63748">
    <property type="entry name" value="Tudor/PWWP/MBT"/>
    <property type="match status" value="1"/>
</dbReference>
<feature type="domain" description="Tudor" evidence="9">
    <location>
        <begin position="64"/>
        <end position="124"/>
    </location>
</feature>
<dbReference type="GO" id="GO:0015030">
    <property type="term" value="C:Cajal body"/>
    <property type="evidence" value="ECO:0007669"/>
    <property type="project" value="UniProtKB-SubCell"/>
</dbReference>
<dbReference type="InterPro" id="IPR047313">
    <property type="entry name" value="SMN_C"/>
</dbReference>
<dbReference type="InterPro" id="IPR010304">
    <property type="entry name" value="SMN_Tudor"/>
</dbReference>
<dbReference type="InterPro" id="IPR049481">
    <property type="entry name" value="SMN_G2-BD"/>
</dbReference>
<evidence type="ECO:0000256" key="4">
    <source>
        <dbReference type="ARBA" id="ARBA00022664"/>
    </source>
</evidence>
<dbReference type="Gene3D" id="2.30.30.140">
    <property type="match status" value="1"/>
</dbReference>
<keyword evidence="6" id="KW-0539">Nucleus</keyword>
<feature type="compositionally biased region" description="Low complexity" evidence="8">
    <location>
        <begin position="149"/>
        <end position="158"/>
    </location>
</feature>
<dbReference type="Proteomes" id="UP000887563">
    <property type="component" value="Unplaced"/>
</dbReference>
<reference evidence="11" key="1">
    <citation type="submission" date="2022-11" db="UniProtKB">
        <authorList>
            <consortium name="WormBaseParasite"/>
        </authorList>
    </citation>
    <scope>IDENTIFICATION</scope>
</reference>
<protein>
    <submittedName>
        <fullName evidence="11">Tudor domain-containing protein</fullName>
    </submittedName>
</protein>
<dbReference type="SMART" id="SM00333">
    <property type="entry name" value="TUDOR"/>
    <property type="match status" value="1"/>
</dbReference>
<dbReference type="PROSITE" id="PS50304">
    <property type="entry name" value="TUDOR"/>
    <property type="match status" value="1"/>
</dbReference>
<dbReference type="CDD" id="cd22852">
    <property type="entry name" value="SMN_C"/>
    <property type="match status" value="1"/>
</dbReference>
<dbReference type="InterPro" id="IPR002999">
    <property type="entry name" value="Tudor"/>
</dbReference>
<feature type="region of interest" description="Disordered" evidence="8">
    <location>
        <begin position="122"/>
        <end position="183"/>
    </location>
</feature>
<evidence type="ECO:0000256" key="5">
    <source>
        <dbReference type="ARBA" id="ARBA00023187"/>
    </source>
</evidence>
<keyword evidence="10" id="KW-1185">Reference proteome</keyword>
<proteinExistence type="inferred from homology"/>
<dbReference type="WBParaSite" id="Minc3s00834g17906">
    <property type="protein sequence ID" value="Minc3s00834g17906"/>
    <property type="gene ID" value="Minc3s00834g17906"/>
</dbReference>
<dbReference type="Pfam" id="PF20635">
    <property type="entry name" value="SMN_YG-box"/>
    <property type="match status" value="1"/>
</dbReference>
<keyword evidence="5" id="KW-0508">mRNA splicing</keyword>